<keyword evidence="2" id="KW-1185">Reference proteome</keyword>
<proteinExistence type="predicted"/>
<dbReference type="AlphaFoldDB" id="A0AAD5XJ98"/>
<sequence length="98" mass="10841">MKFLAQSMNVPSFKSLDVVLFNDGAAVIELAMHPSDKVGTFRMDVAGLAHICDTSDNLALKFGPDSFKFVAVDPDNEVTPFSREDNVVARWGNPWHDE</sequence>
<protein>
    <submittedName>
        <fullName evidence="1">Uncharacterized protein</fullName>
    </submittedName>
</protein>
<comment type="caution">
    <text evidence="1">The sequence shown here is derived from an EMBL/GenBank/DDBJ whole genome shotgun (WGS) entry which is preliminary data.</text>
</comment>
<dbReference type="EMBL" id="JADGJQ010000081">
    <property type="protein sequence ID" value="KAJ3171925.1"/>
    <property type="molecule type" value="Genomic_DNA"/>
</dbReference>
<accession>A0AAD5XJ98</accession>
<name>A0AAD5XJ98_9FUNG</name>
<reference evidence="1" key="1">
    <citation type="submission" date="2020-05" db="EMBL/GenBank/DDBJ databases">
        <title>Phylogenomic resolution of chytrid fungi.</title>
        <authorList>
            <person name="Stajich J.E."/>
            <person name="Amses K."/>
            <person name="Simmons R."/>
            <person name="Seto K."/>
            <person name="Myers J."/>
            <person name="Bonds A."/>
            <person name="Quandt C.A."/>
            <person name="Barry K."/>
            <person name="Liu P."/>
            <person name="Grigoriev I."/>
            <person name="Longcore J.E."/>
            <person name="James T.Y."/>
        </authorList>
    </citation>
    <scope>NUCLEOTIDE SEQUENCE</scope>
    <source>
        <strain evidence="1">JEL0379</strain>
    </source>
</reference>
<evidence type="ECO:0000313" key="2">
    <source>
        <dbReference type="Proteomes" id="UP001212152"/>
    </source>
</evidence>
<dbReference type="Proteomes" id="UP001212152">
    <property type="component" value="Unassembled WGS sequence"/>
</dbReference>
<evidence type="ECO:0000313" key="1">
    <source>
        <dbReference type="EMBL" id="KAJ3171925.1"/>
    </source>
</evidence>
<organism evidence="1 2">
    <name type="scientific">Geranomyces variabilis</name>
    <dbReference type="NCBI Taxonomy" id="109894"/>
    <lineage>
        <taxon>Eukaryota</taxon>
        <taxon>Fungi</taxon>
        <taxon>Fungi incertae sedis</taxon>
        <taxon>Chytridiomycota</taxon>
        <taxon>Chytridiomycota incertae sedis</taxon>
        <taxon>Chytridiomycetes</taxon>
        <taxon>Spizellomycetales</taxon>
        <taxon>Powellomycetaceae</taxon>
        <taxon>Geranomyces</taxon>
    </lineage>
</organism>
<gene>
    <name evidence="1" type="ORF">HDU87_008175</name>
</gene>